<comment type="similarity">
    <text evidence="4 11">Belongs to the aldose epimerase family.</text>
</comment>
<dbReference type="NCBIfam" id="NF008277">
    <property type="entry name" value="PRK11055.1"/>
    <property type="match status" value="1"/>
</dbReference>
<dbReference type="RefSeq" id="WP_380867782.1">
    <property type="nucleotide sequence ID" value="NZ_JBHUMA010000004.1"/>
</dbReference>
<evidence type="ECO:0000256" key="4">
    <source>
        <dbReference type="ARBA" id="ARBA00006206"/>
    </source>
</evidence>
<dbReference type="PIRSF" id="PIRSF005096">
    <property type="entry name" value="GALM"/>
    <property type="match status" value="1"/>
</dbReference>
<evidence type="ECO:0000256" key="8">
    <source>
        <dbReference type="ARBA" id="ARBA00022837"/>
    </source>
</evidence>
<protein>
    <recommendedName>
        <fullName evidence="7 11">Aldose 1-epimerase</fullName>
        <ecNumber evidence="6 11">5.1.3.3</ecNumber>
    </recommendedName>
</protein>
<dbReference type="PANTHER" id="PTHR10091">
    <property type="entry name" value="ALDOSE-1-EPIMERASE"/>
    <property type="match status" value="1"/>
</dbReference>
<comment type="catalytic activity">
    <reaction evidence="1 11">
        <text>alpha-D-glucose = beta-D-glucose</text>
        <dbReference type="Rhea" id="RHEA:10264"/>
        <dbReference type="ChEBI" id="CHEBI:15903"/>
        <dbReference type="ChEBI" id="CHEBI:17925"/>
        <dbReference type="EC" id="5.1.3.3"/>
    </reaction>
</comment>
<dbReference type="SUPFAM" id="SSF74650">
    <property type="entry name" value="Galactose mutarotase-like"/>
    <property type="match status" value="1"/>
</dbReference>
<evidence type="ECO:0000313" key="14">
    <source>
        <dbReference type="Proteomes" id="UP001597393"/>
    </source>
</evidence>
<dbReference type="InterPro" id="IPR008183">
    <property type="entry name" value="Aldose_1/G6P_1-epimerase"/>
</dbReference>
<evidence type="ECO:0000256" key="2">
    <source>
        <dbReference type="ARBA" id="ARBA00001913"/>
    </source>
</evidence>
<name>A0ABW5NJC4_9SPHI</name>
<dbReference type="InterPro" id="IPR047215">
    <property type="entry name" value="Galactose_mutarotase-like"/>
</dbReference>
<dbReference type="Pfam" id="PF01263">
    <property type="entry name" value="Aldose_epim"/>
    <property type="match status" value="1"/>
</dbReference>
<comment type="caution">
    <text evidence="13">The sequence shown here is derived from an EMBL/GenBank/DDBJ whole genome shotgun (WGS) entry which is preliminary data.</text>
</comment>
<feature type="signal peptide" evidence="12">
    <location>
        <begin position="1"/>
        <end position="19"/>
    </location>
</feature>
<evidence type="ECO:0000256" key="9">
    <source>
        <dbReference type="ARBA" id="ARBA00023235"/>
    </source>
</evidence>
<dbReference type="PROSITE" id="PS00545">
    <property type="entry name" value="ALDOSE_1_EPIMERASE"/>
    <property type="match status" value="1"/>
</dbReference>
<evidence type="ECO:0000256" key="7">
    <source>
        <dbReference type="ARBA" id="ARBA00014165"/>
    </source>
</evidence>
<evidence type="ECO:0000256" key="12">
    <source>
        <dbReference type="SAM" id="SignalP"/>
    </source>
</evidence>
<dbReference type="PANTHER" id="PTHR10091:SF0">
    <property type="entry name" value="GALACTOSE MUTAROTASE"/>
    <property type="match status" value="1"/>
</dbReference>
<evidence type="ECO:0000256" key="5">
    <source>
        <dbReference type="ARBA" id="ARBA00011245"/>
    </source>
</evidence>
<evidence type="ECO:0000256" key="10">
    <source>
        <dbReference type="ARBA" id="ARBA00023277"/>
    </source>
</evidence>
<feature type="chain" id="PRO_5046912872" description="Aldose 1-epimerase" evidence="12">
    <location>
        <begin position="20"/>
        <end position="392"/>
    </location>
</feature>
<dbReference type="Gene3D" id="2.70.98.10">
    <property type="match status" value="1"/>
</dbReference>
<evidence type="ECO:0000256" key="6">
    <source>
        <dbReference type="ARBA" id="ARBA00013185"/>
    </source>
</evidence>
<evidence type="ECO:0000313" key="13">
    <source>
        <dbReference type="EMBL" id="MFD2598139.1"/>
    </source>
</evidence>
<dbReference type="EMBL" id="JBHUMA010000004">
    <property type="protein sequence ID" value="MFD2598139.1"/>
    <property type="molecule type" value="Genomic_DNA"/>
</dbReference>
<dbReference type="PROSITE" id="PS51257">
    <property type="entry name" value="PROKAR_LIPOPROTEIN"/>
    <property type="match status" value="1"/>
</dbReference>
<keyword evidence="8" id="KW-0106">Calcium</keyword>
<keyword evidence="9 11" id="KW-0413">Isomerase</keyword>
<comment type="pathway">
    <text evidence="3 11">Carbohydrate metabolism; hexose metabolism.</text>
</comment>
<comment type="subunit">
    <text evidence="5">Monomer.</text>
</comment>
<keyword evidence="12" id="KW-0732">Signal</keyword>
<dbReference type="InterPro" id="IPR018052">
    <property type="entry name" value="Ald1_epimerase_CS"/>
</dbReference>
<evidence type="ECO:0000256" key="3">
    <source>
        <dbReference type="ARBA" id="ARBA00005028"/>
    </source>
</evidence>
<reference evidence="14" key="1">
    <citation type="journal article" date="2019" name="Int. J. Syst. Evol. Microbiol.">
        <title>The Global Catalogue of Microorganisms (GCM) 10K type strain sequencing project: providing services to taxonomists for standard genome sequencing and annotation.</title>
        <authorList>
            <consortium name="The Broad Institute Genomics Platform"/>
            <consortium name="The Broad Institute Genome Sequencing Center for Infectious Disease"/>
            <person name="Wu L."/>
            <person name="Ma J."/>
        </authorList>
    </citation>
    <scope>NUCLEOTIDE SEQUENCE [LARGE SCALE GENOMIC DNA]</scope>
    <source>
        <strain evidence="14">KCTC 42248</strain>
    </source>
</reference>
<dbReference type="InterPro" id="IPR011013">
    <property type="entry name" value="Gal_mutarotase_sf_dom"/>
</dbReference>
<keyword evidence="14" id="KW-1185">Reference proteome</keyword>
<evidence type="ECO:0000256" key="1">
    <source>
        <dbReference type="ARBA" id="ARBA00001614"/>
    </source>
</evidence>
<dbReference type="EC" id="5.1.3.3" evidence="6 11"/>
<dbReference type="InterPro" id="IPR014718">
    <property type="entry name" value="GH-type_carb-bd"/>
</dbReference>
<dbReference type="GO" id="GO:0016853">
    <property type="term" value="F:isomerase activity"/>
    <property type="evidence" value="ECO:0007669"/>
    <property type="project" value="UniProtKB-KW"/>
</dbReference>
<dbReference type="Proteomes" id="UP001597393">
    <property type="component" value="Unassembled WGS sequence"/>
</dbReference>
<accession>A0ABW5NJC4</accession>
<gene>
    <name evidence="13" type="ORF">ACFSQ3_04165</name>
</gene>
<organism evidence="13 14">
    <name type="scientific">Sphingobacterium corticis</name>
    <dbReference type="NCBI Taxonomy" id="1812823"/>
    <lineage>
        <taxon>Bacteria</taxon>
        <taxon>Pseudomonadati</taxon>
        <taxon>Bacteroidota</taxon>
        <taxon>Sphingobacteriia</taxon>
        <taxon>Sphingobacteriales</taxon>
        <taxon>Sphingobacteriaceae</taxon>
        <taxon>Sphingobacterium</taxon>
    </lineage>
</organism>
<comment type="cofactor">
    <cofactor evidence="2">
        <name>Ca(2+)</name>
        <dbReference type="ChEBI" id="CHEBI:29108"/>
    </cofactor>
</comment>
<dbReference type="CDD" id="cd09019">
    <property type="entry name" value="galactose_mutarotase_like"/>
    <property type="match status" value="1"/>
</dbReference>
<dbReference type="InterPro" id="IPR015443">
    <property type="entry name" value="Aldose_1-epimerase"/>
</dbReference>
<evidence type="ECO:0000256" key="11">
    <source>
        <dbReference type="PIRNR" id="PIRNR005096"/>
    </source>
</evidence>
<sequence>MRTSSGSFWKACITPLALALAITSCQQNTSKDKTVNEQQENVDIGVSAKDFETVIGEDSVKLYTIGNGTITAAITNYGARVVSLLVPDSAGNLVDVVLGYKDLENFRKPGEGFYGAIVGRFGNRINKGQFSVDGKPYQLEINDGENTLHGGKTGYYTKVWEVTKVTDESLELHLLSPDGDAGYPGALDIYVTYSITSDNGLDIAYRATTDKKTVVNLTNHAYFNLSGEGAETITDHQLMVKADHYTPVDKTLIPTGELASVENTPFDFRKAKAIGKDIDASDEQIKIGGGYDHNFVLTKKDGLEHIATVSSPKTGIKMEILTEEPGLQFYSGNFMENIQNAKGGKTYGLRSAFCLETQHFPDAPNQAKFPSTELSPGDTYATHSTYRFSTVK</sequence>
<keyword evidence="10 11" id="KW-0119">Carbohydrate metabolism</keyword>
<proteinExistence type="inferred from homology"/>